<proteinExistence type="predicted"/>
<dbReference type="Proteomes" id="UP000283255">
    <property type="component" value="Unassembled WGS sequence"/>
</dbReference>
<keyword evidence="2" id="KW-1185">Reference proteome</keyword>
<protein>
    <submittedName>
        <fullName evidence="1">5-carboxymethyl-2-hydroxymuconate Delta-isomerase</fullName>
    </submittedName>
</protein>
<evidence type="ECO:0000313" key="2">
    <source>
        <dbReference type="Proteomes" id="UP000283255"/>
    </source>
</evidence>
<evidence type="ECO:0000313" key="1">
    <source>
        <dbReference type="EMBL" id="RJG37546.1"/>
    </source>
</evidence>
<dbReference type="Gene3D" id="3.30.429.10">
    <property type="entry name" value="Macrophage Migration Inhibitory Factor"/>
    <property type="match status" value="1"/>
</dbReference>
<dbReference type="RefSeq" id="WP_119912503.1">
    <property type="nucleotide sequence ID" value="NZ_QZCH01000049.1"/>
</dbReference>
<accession>A0A418Y9I2</accession>
<sequence length="115" mass="13083">MPHLVLDFSEDLASTHDIPALLNAIHNTARDTGLFTPSAIKSRAKPYPFYRIGDMNESAKFLHLTVFLLKGRTDKEKYQFSQLMCRTLSELIDIPGSISVDVRDLDEEVYSKRLP</sequence>
<dbReference type="EMBL" id="QZCH01000049">
    <property type="protein sequence ID" value="RJG37546.1"/>
    <property type="molecule type" value="Genomic_DNA"/>
</dbReference>
<organism evidence="1 2">
    <name type="scientific">Motilimonas pumila</name>
    <dbReference type="NCBI Taxonomy" id="2303987"/>
    <lineage>
        <taxon>Bacteria</taxon>
        <taxon>Pseudomonadati</taxon>
        <taxon>Pseudomonadota</taxon>
        <taxon>Gammaproteobacteria</taxon>
        <taxon>Alteromonadales</taxon>
        <taxon>Alteromonadales genera incertae sedis</taxon>
        <taxon>Motilimonas</taxon>
    </lineage>
</organism>
<name>A0A418Y9I2_9GAMM</name>
<reference evidence="1 2" key="2">
    <citation type="submission" date="2019-01" db="EMBL/GenBank/DDBJ databases">
        <title>Motilimonas pumilus sp. nov., isolated from the gut of sea cucumber (Apostichopus japonicus).</title>
        <authorList>
            <person name="Wang F.-Q."/>
            <person name="Ren L.-H."/>
            <person name="Lin Y.-W."/>
            <person name="Sun G.-H."/>
            <person name="Du Z.-J."/>
            <person name="Zhao J.-X."/>
            <person name="Liu X.-J."/>
            <person name="Liu L.-J."/>
        </authorList>
    </citation>
    <scope>NUCLEOTIDE SEQUENCE [LARGE SCALE GENOMIC DNA]</scope>
    <source>
        <strain evidence="1 2">PLHSC7-2</strain>
    </source>
</reference>
<dbReference type="GO" id="GO:0008704">
    <property type="term" value="F:5-carboxymethyl-2-hydroxymuconate delta-isomerase activity"/>
    <property type="evidence" value="ECO:0007669"/>
    <property type="project" value="InterPro"/>
</dbReference>
<dbReference type="PANTHER" id="PTHR37950:SF1">
    <property type="entry name" value="4-HYDROXYPHENYLACETATE CATABOLISM PROTEIN"/>
    <property type="match status" value="1"/>
</dbReference>
<dbReference type="InterPro" id="IPR004220">
    <property type="entry name" value="5-COMe_2-OHmuconate_Isoase"/>
</dbReference>
<dbReference type="CDD" id="cd00580">
    <property type="entry name" value="CHMI"/>
    <property type="match status" value="1"/>
</dbReference>
<dbReference type="InterPro" id="IPR014347">
    <property type="entry name" value="Tautomerase/MIF_sf"/>
</dbReference>
<keyword evidence="1" id="KW-0413">Isomerase</keyword>
<dbReference type="SUPFAM" id="SSF55331">
    <property type="entry name" value="Tautomerase/MIF"/>
    <property type="match status" value="1"/>
</dbReference>
<reference evidence="1 2" key="1">
    <citation type="submission" date="2018-09" db="EMBL/GenBank/DDBJ databases">
        <authorList>
            <person name="Wang F."/>
        </authorList>
    </citation>
    <scope>NUCLEOTIDE SEQUENCE [LARGE SCALE GENOMIC DNA]</scope>
    <source>
        <strain evidence="1 2">PLHSC7-2</strain>
    </source>
</reference>
<gene>
    <name evidence="1" type="ORF">D1Z90_19685</name>
</gene>
<dbReference type="OrthoDB" id="9814215at2"/>
<dbReference type="AlphaFoldDB" id="A0A418Y9I2"/>
<comment type="caution">
    <text evidence="1">The sequence shown here is derived from an EMBL/GenBank/DDBJ whole genome shotgun (WGS) entry which is preliminary data.</text>
</comment>
<dbReference type="Pfam" id="PF02962">
    <property type="entry name" value="CHMI"/>
    <property type="match status" value="1"/>
</dbReference>
<dbReference type="PANTHER" id="PTHR37950">
    <property type="entry name" value="4-HYDROXYPHENYLACETATE CATABOLISM PROTEIN"/>
    <property type="match status" value="1"/>
</dbReference>